<feature type="transmembrane region" description="Helical" evidence="1">
    <location>
        <begin position="23"/>
        <end position="42"/>
    </location>
</feature>
<evidence type="ECO:0000313" key="3">
    <source>
        <dbReference type="Proteomes" id="UP000664144"/>
    </source>
</evidence>
<feature type="transmembrane region" description="Helical" evidence="1">
    <location>
        <begin position="162"/>
        <end position="184"/>
    </location>
</feature>
<feature type="transmembrane region" description="Helical" evidence="1">
    <location>
        <begin position="62"/>
        <end position="89"/>
    </location>
</feature>
<feature type="transmembrane region" description="Helical" evidence="1">
    <location>
        <begin position="244"/>
        <end position="263"/>
    </location>
</feature>
<dbReference type="PANTHER" id="PTHR33802">
    <property type="entry name" value="SI:CH211-161H7.5-RELATED"/>
    <property type="match status" value="1"/>
</dbReference>
<keyword evidence="1" id="KW-0812">Transmembrane</keyword>
<protein>
    <recommendedName>
        <fullName evidence="4">Tryptophan-rich sensory protein</fullName>
    </recommendedName>
</protein>
<dbReference type="PANTHER" id="PTHR33802:SF1">
    <property type="entry name" value="XK-RELATED PROTEIN"/>
    <property type="match status" value="1"/>
</dbReference>
<dbReference type="EMBL" id="JAFLQZ010000014">
    <property type="protein sequence ID" value="MBO0359856.1"/>
    <property type="molecule type" value="Genomic_DNA"/>
</dbReference>
<evidence type="ECO:0000256" key="1">
    <source>
        <dbReference type="SAM" id="Phobius"/>
    </source>
</evidence>
<dbReference type="AlphaFoldDB" id="A0A939EZA3"/>
<keyword evidence="1" id="KW-0472">Membrane</keyword>
<proteinExistence type="predicted"/>
<keyword evidence="3" id="KW-1185">Reference proteome</keyword>
<feature type="transmembrane region" description="Helical" evidence="1">
    <location>
        <begin position="190"/>
        <end position="211"/>
    </location>
</feature>
<gene>
    <name evidence="2" type="ORF">J0X19_17990</name>
</gene>
<evidence type="ECO:0000313" key="2">
    <source>
        <dbReference type="EMBL" id="MBO0359856.1"/>
    </source>
</evidence>
<feature type="transmembrane region" description="Helical" evidence="1">
    <location>
        <begin position="218"/>
        <end position="238"/>
    </location>
</feature>
<evidence type="ECO:0008006" key="4">
    <source>
        <dbReference type="Google" id="ProtNLM"/>
    </source>
</evidence>
<feature type="transmembrane region" description="Helical" evidence="1">
    <location>
        <begin position="124"/>
        <end position="142"/>
    </location>
</feature>
<reference evidence="2" key="1">
    <citation type="submission" date="2021-03" db="EMBL/GenBank/DDBJ databases">
        <authorList>
            <person name="Kim M.K."/>
        </authorList>
    </citation>
    <scope>NUCLEOTIDE SEQUENCE</scope>
    <source>
        <strain evidence="2">BT186</strain>
    </source>
</reference>
<sequence length="271" mass="29002">MDTMLTHSSGADTPFLSSSQSRVWRWLAAVAILGSIALNYYSNAFPFNGQSMGMVSAKYPTLLTPAGYAFSIWGLIFLALTVYAVWQLLPAQRANPLPDAIAQPLTLASVATALWVVLFAYERLLLSLLTMLVILGALAITYGRARRLVLAGAAPRWTSVPFALYLGWISVATTINCIIGLQRLGWEPALNVSVLLALLLLAVVVGLGLLVSREFREMVFPLVVAWALVAIWVAQRGAYPELGWAALIGAVVVAAGGLVLAAGRGRHVADV</sequence>
<feature type="transmembrane region" description="Helical" evidence="1">
    <location>
        <begin position="101"/>
        <end position="118"/>
    </location>
</feature>
<comment type="caution">
    <text evidence="2">The sequence shown here is derived from an EMBL/GenBank/DDBJ whole genome shotgun (WGS) entry which is preliminary data.</text>
</comment>
<dbReference type="Gene3D" id="1.20.1260.100">
    <property type="entry name" value="TspO/MBR protein"/>
    <property type="match status" value="1"/>
</dbReference>
<accession>A0A939EZA3</accession>
<name>A0A939EZA3_9BACT</name>
<keyword evidence="1" id="KW-1133">Transmembrane helix</keyword>
<organism evidence="2 3">
    <name type="scientific">Hymenobacter telluris</name>
    <dbReference type="NCBI Taxonomy" id="2816474"/>
    <lineage>
        <taxon>Bacteria</taxon>
        <taxon>Pseudomonadati</taxon>
        <taxon>Bacteroidota</taxon>
        <taxon>Cytophagia</taxon>
        <taxon>Cytophagales</taxon>
        <taxon>Hymenobacteraceae</taxon>
        <taxon>Hymenobacter</taxon>
    </lineage>
</organism>
<dbReference type="Proteomes" id="UP000664144">
    <property type="component" value="Unassembled WGS sequence"/>
</dbReference>
<dbReference type="InterPro" id="IPR038330">
    <property type="entry name" value="TspO/MBR-related_sf"/>
</dbReference>
<dbReference type="RefSeq" id="WP_206985802.1">
    <property type="nucleotide sequence ID" value="NZ_JAFLQZ010000014.1"/>
</dbReference>